<feature type="region of interest" description="Disordered" evidence="3">
    <location>
        <begin position="422"/>
        <end position="441"/>
    </location>
</feature>
<dbReference type="Gene3D" id="3.30.70.330">
    <property type="match status" value="1"/>
</dbReference>
<dbReference type="PROSITE" id="PS50102">
    <property type="entry name" value="RRM"/>
    <property type="match status" value="1"/>
</dbReference>
<evidence type="ECO:0000256" key="3">
    <source>
        <dbReference type="SAM" id="MobiDB-lite"/>
    </source>
</evidence>
<keyword evidence="1 2" id="KW-0694">RNA-binding</keyword>
<dbReference type="InterPro" id="IPR035979">
    <property type="entry name" value="RBD_domain_sf"/>
</dbReference>
<feature type="region of interest" description="Disordered" evidence="3">
    <location>
        <begin position="331"/>
        <end position="383"/>
    </location>
</feature>
<reference evidence="5" key="1">
    <citation type="submission" date="2019-04" db="EMBL/GenBank/DDBJ databases">
        <title>Sequencing of skin fungus with MAO and IRED activity.</title>
        <authorList>
            <person name="Marsaioli A.J."/>
            <person name="Bonatto J.M.C."/>
            <person name="Reis Junior O."/>
        </authorList>
    </citation>
    <scope>NUCLEOTIDE SEQUENCE</scope>
    <source>
        <strain evidence="5">30M1</strain>
    </source>
</reference>
<evidence type="ECO:0000259" key="4">
    <source>
        <dbReference type="PROSITE" id="PS50102"/>
    </source>
</evidence>
<feature type="region of interest" description="Disordered" evidence="3">
    <location>
        <begin position="1"/>
        <end position="32"/>
    </location>
</feature>
<dbReference type="OrthoDB" id="439808at2759"/>
<sequence length="575" mass="64615">MPAAVILPPGPSSHLPRTDLPRGSLSHNPYSANDRVHESALRNIDRRVEWIPGREPSLDNLSNGRGRTKHRWSTVKLREPDDKSEAMLSYAAFDAAYGIHLDECQQPIVDENRASLTCDRLRTTDYYLPQAQYRSMVQPTVKPTVGPTEQSQGAFDGSKAAMTTDAASCMVKPSRVDYNTVVDEAGTENEPADKTKPRERSHPPRRYRRKASGKARNNDKVKVNKDKEINIRNIPTYTRGIRQLLVRNLSCNVDDDWLCSEFEKFGTVTGCFIVDDHEYGGDKGYVKFQSADAAATAQEEMDGYVLDGLALSVTFSTPHYISPYWSFAEASDPGTATSTSSGPELGSDEGSDCDWPVRTPQDSSEDTDVPSPMREADKCSPRKDPKVTLREVRELLDKKAAQHGVTLPSKEQWSQYLRRWPAGEPSTRAPTPRSMASEVNSEQSFEDALRTLSLQRYRSVDHATLEYCFCNTLRGYPEISHQLVAAFTTISNYQDKHGWGLRLHWNHDLDAQLLEFLEQGVNFGATNHEAHRAAVRLNTIPDDCYERAKHLRFHSSGWTEEEDSRLLNMKTANAS</sequence>
<feature type="domain" description="RRM" evidence="4">
    <location>
        <begin position="242"/>
        <end position="318"/>
    </location>
</feature>
<dbReference type="AlphaFoldDB" id="A0A9P4TNW5"/>
<dbReference type="InterPro" id="IPR000504">
    <property type="entry name" value="RRM_dom"/>
</dbReference>
<dbReference type="Proteomes" id="UP000801428">
    <property type="component" value="Unassembled WGS sequence"/>
</dbReference>
<feature type="compositionally biased region" description="Basic and acidic residues" evidence="3">
    <location>
        <begin position="374"/>
        <end position="383"/>
    </location>
</feature>
<evidence type="ECO:0000256" key="2">
    <source>
        <dbReference type="PROSITE-ProRule" id="PRU00176"/>
    </source>
</evidence>
<dbReference type="EMBL" id="SWKU01000002">
    <property type="protein sequence ID" value="KAF3009556.1"/>
    <property type="molecule type" value="Genomic_DNA"/>
</dbReference>
<dbReference type="SMART" id="SM00360">
    <property type="entry name" value="RRM"/>
    <property type="match status" value="1"/>
</dbReference>
<name>A0A9P4TNW5_CURKU</name>
<protein>
    <recommendedName>
        <fullName evidence="4">RRM domain-containing protein</fullName>
    </recommendedName>
</protein>
<dbReference type="Pfam" id="PF00076">
    <property type="entry name" value="RRM_1"/>
    <property type="match status" value="1"/>
</dbReference>
<dbReference type="SUPFAM" id="SSF54928">
    <property type="entry name" value="RNA-binding domain, RBD"/>
    <property type="match status" value="1"/>
</dbReference>
<evidence type="ECO:0000256" key="1">
    <source>
        <dbReference type="ARBA" id="ARBA00022884"/>
    </source>
</evidence>
<evidence type="ECO:0000313" key="5">
    <source>
        <dbReference type="EMBL" id="KAF3009556.1"/>
    </source>
</evidence>
<gene>
    <name evidence="5" type="ORF">E8E13_005604</name>
</gene>
<accession>A0A9P4TNW5</accession>
<feature type="compositionally biased region" description="Basic residues" evidence="3">
    <location>
        <begin position="203"/>
        <end position="213"/>
    </location>
</feature>
<keyword evidence="6" id="KW-1185">Reference proteome</keyword>
<dbReference type="GO" id="GO:0003723">
    <property type="term" value="F:RNA binding"/>
    <property type="evidence" value="ECO:0007669"/>
    <property type="project" value="UniProtKB-UniRule"/>
</dbReference>
<dbReference type="PANTHER" id="PTHR23189">
    <property type="entry name" value="RNA RECOGNITION MOTIF-CONTAINING"/>
    <property type="match status" value="1"/>
</dbReference>
<comment type="caution">
    <text evidence="5">The sequence shown here is derived from an EMBL/GenBank/DDBJ whole genome shotgun (WGS) entry which is preliminary data.</text>
</comment>
<feature type="compositionally biased region" description="Basic and acidic residues" evidence="3">
    <location>
        <begin position="191"/>
        <end position="202"/>
    </location>
</feature>
<organism evidence="5 6">
    <name type="scientific">Curvularia kusanoi</name>
    <name type="common">Cochliobolus kusanoi</name>
    <dbReference type="NCBI Taxonomy" id="90978"/>
    <lineage>
        <taxon>Eukaryota</taxon>
        <taxon>Fungi</taxon>
        <taxon>Dikarya</taxon>
        <taxon>Ascomycota</taxon>
        <taxon>Pezizomycotina</taxon>
        <taxon>Dothideomycetes</taxon>
        <taxon>Pleosporomycetidae</taxon>
        <taxon>Pleosporales</taxon>
        <taxon>Pleosporineae</taxon>
        <taxon>Pleosporaceae</taxon>
        <taxon>Curvularia</taxon>
    </lineage>
</organism>
<dbReference type="InterPro" id="IPR012677">
    <property type="entry name" value="Nucleotide-bd_a/b_plait_sf"/>
</dbReference>
<feature type="region of interest" description="Disordered" evidence="3">
    <location>
        <begin position="183"/>
        <end position="219"/>
    </location>
</feature>
<evidence type="ECO:0000313" key="6">
    <source>
        <dbReference type="Proteomes" id="UP000801428"/>
    </source>
</evidence>
<proteinExistence type="predicted"/>